<feature type="region of interest" description="Disordered" evidence="1">
    <location>
        <begin position="1"/>
        <end position="37"/>
    </location>
</feature>
<evidence type="ECO:0000256" key="1">
    <source>
        <dbReference type="SAM" id="MobiDB-lite"/>
    </source>
</evidence>
<feature type="compositionally biased region" description="Basic and acidic residues" evidence="1">
    <location>
        <begin position="22"/>
        <end position="36"/>
    </location>
</feature>
<evidence type="ECO:0000313" key="2">
    <source>
        <dbReference type="EMBL" id="ETO26921.1"/>
    </source>
</evidence>
<dbReference type="AlphaFoldDB" id="X6NLR9"/>
<comment type="caution">
    <text evidence="2">The sequence shown here is derived from an EMBL/GenBank/DDBJ whole genome shotgun (WGS) entry which is preliminary data.</text>
</comment>
<keyword evidence="3" id="KW-1185">Reference proteome</keyword>
<accession>X6NLR9</accession>
<evidence type="ECO:0000313" key="3">
    <source>
        <dbReference type="Proteomes" id="UP000023152"/>
    </source>
</evidence>
<protein>
    <submittedName>
        <fullName evidence="2">Nuclear pre-mRNA splicing factor, component of splicing factor 3b</fullName>
    </submittedName>
</protein>
<dbReference type="EMBL" id="ASPP01007571">
    <property type="protein sequence ID" value="ETO26921.1"/>
    <property type="molecule type" value="Genomic_DNA"/>
</dbReference>
<gene>
    <name evidence="2" type="ORF">RFI_10212</name>
</gene>
<organism evidence="2 3">
    <name type="scientific">Reticulomyxa filosa</name>
    <dbReference type="NCBI Taxonomy" id="46433"/>
    <lineage>
        <taxon>Eukaryota</taxon>
        <taxon>Sar</taxon>
        <taxon>Rhizaria</taxon>
        <taxon>Retaria</taxon>
        <taxon>Foraminifera</taxon>
        <taxon>Monothalamids</taxon>
        <taxon>Reticulomyxidae</taxon>
        <taxon>Reticulomyxa</taxon>
    </lineage>
</organism>
<dbReference type="Proteomes" id="UP000023152">
    <property type="component" value="Unassembled WGS sequence"/>
</dbReference>
<reference evidence="2 3" key="1">
    <citation type="journal article" date="2013" name="Curr. Biol.">
        <title>The Genome of the Foraminiferan Reticulomyxa filosa.</title>
        <authorList>
            <person name="Glockner G."/>
            <person name="Hulsmann N."/>
            <person name="Schleicher M."/>
            <person name="Noegel A.A."/>
            <person name="Eichinger L."/>
            <person name="Gallinger C."/>
            <person name="Pawlowski J."/>
            <person name="Sierra R."/>
            <person name="Euteneuer U."/>
            <person name="Pillet L."/>
            <person name="Moustafa A."/>
            <person name="Platzer M."/>
            <person name="Groth M."/>
            <person name="Szafranski K."/>
            <person name="Schliwa M."/>
        </authorList>
    </citation>
    <scope>NUCLEOTIDE SEQUENCE [LARGE SCALE GENOMIC DNA]</scope>
</reference>
<proteinExistence type="predicted"/>
<name>X6NLR9_RETFI</name>
<sequence length="179" mass="19568">MSESKMQAEPKTTPEATASDSNSKDQNKSNDDKDPFKNLGELFWLDNTLRMNSTGRSSMQLYVSAIGIFHEKYARDTLPLTHLPPWATLMPPPTTFSTPMTTYSGASPPVHGVDPHGIGMPPPPPPLPPFGFVPHPYLPGYPMGPPPGNMPVCPPGLEPTVKQERIADENFNDVGMKQM</sequence>